<keyword evidence="2" id="KW-1185">Reference proteome</keyword>
<organism evidence="1 2">
    <name type="scientific">Exserohilum turcicum (strain 28A)</name>
    <name type="common">Northern leaf blight fungus</name>
    <name type="synonym">Setosphaeria turcica</name>
    <dbReference type="NCBI Taxonomy" id="671987"/>
    <lineage>
        <taxon>Eukaryota</taxon>
        <taxon>Fungi</taxon>
        <taxon>Dikarya</taxon>
        <taxon>Ascomycota</taxon>
        <taxon>Pezizomycotina</taxon>
        <taxon>Dothideomycetes</taxon>
        <taxon>Pleosporomycetidae</taxon>
        <taxon>Pleosporales</taxon>
        <taxon>Pleosporineae</taxon>
        <taxon>Pleosporaceae</taxon>
        <taxon>Exserohilum</taxon>
    </lineage>
</organism>
<sequence length="169" mass="19040">APCLYVREIVDRDAQSPTPREAMEVTELLRRYIGGNDKDAREIAKLERQSRSVDTTEEDIKSGHHFFLGGLKQRAKNVLTFCAALENNITELDDSAREAPLPWTLKYLVLNAFQHLFPDRGFRLDSHVIFFCALPQECQIGEELISRSAQAYFEIGTGLRVTPAGISVS</sequence>
<dbReference type="AlphaFoldDB" id="R0J5R1"/>
<accession>R0J5R1</accession>
<reference evidence="1 2" key="2">
    <citation type="journal article" date="2013" name="PLoS Genet.">
        <title>Comparative genome structure, secondary metabolite, and effector coding capacity across Cochliobolus pathogens.</title>
        <authorList>
            <person name="Condon B.J."/>
            <person name="Leng Y."/>
            <person name="Wu D."/>
            <person name="Bushley K.E."/>
            <person name="Ohm R.A."/>
            <person name="Otillar R."/>
            <person name="Martin J."/>
            <person name="Schackwitz W."/>
            <person name="Grimwood J."/>
            <person name="MohdZainudin N."/>
            <person name="Xue C."/>
            <person name="Wang R."/>
            <person name="Manning V.A."/>
            <person name="Dhillon B."/>
            <person name="Tu Z.J."/>
            <person name="Steffenson B.J."/>
            <person name="Salamov A."/>
            <person name="Sun H."/>
            <person name="Lowry S."/>
            <person name="LaButti K."/>
            <person name="Han J."/>
            <person name="Copeland A."/>
            <person name="Lindquist E."/>
            <person name="Barry K."/>
            <person name="Schmutz J."/>
            <person name="Baker S.E."/>
            <person name="Ciuffetti L.M."/>
            <person name="Grigoriev I.V."/>
            <person name="Zhong S."/>
            <person name="Turgeon B.G."/>
        </authorList>
    </citation>
    <scope>NUCLEOTIDE SEQUENCE [LARGE SCALE GENOMIC DNA]</scope>
    <source>
        <strain evidence="2">28A</strain>
    </source>
</reference>
<name>R0J5R1_EXST2</name>
<dbReference type="Proteomes" id="UP000016935">
    <property type="component" value="Unassembled WGS sequence"/>
</dbReference>
<gene>
    <name evidence="1" type="ORF">SETTUDRAFT_67405</name>
</gene>
<proteinExistence type="predicted"/>
<evidence type="ECO:0000313" key="1">
    <source>
        <dbReference type="EMBL" id="EOA92056.1"/>
    </source>
</evidence>
<protein>
    <submittedName>
        <fullName evidence="1">Uncharacterized protein</fullName>
    </submittedName>
</protein>
<dbReference type="GeneID" id="19405334"/>
<dbReference type="OrthoDB" id="3695628at2759"/>
<reference evidence="1 2" key="1">
    <citation type="journal article" date="2012" name="PLoS Pathog.">
        <title>Diverse lifestyles and strategies of plant pathogenesis encoded in the genomes of eighteen Dothideomycetes fungi.</title>
        <authorList>
            <person name="Ohm R.A."/>
            <person name="Feau N."/>
            <person name="Henrissat B."/>
            <person name="Schoch C.L."/>
            <person name="Horwitz B.A."/>
            <person name="Barry K.W."/>
            <person name="Condon B.J."/>
            <person name="Copeland A.C."/>
            <person name="Dhillon B."/>
            <person name="Glaser F."/>
            <person name="Hesse C.N."/>
            <person name="Kosti I."/>
            <person name="LaButti K."/>
            <person name="Lindquist E.A."/>
            <person name="Lucas S."/>
            <person name="Salamov A.A."/>
            <person name="Bradshaw R.E."/>
            <person name="Ciuffetti L."/>
            <person name="Hamelin R.C."/>
            <person name="Kema G.H.J."/>
            <person name="Lawrence C."/>
            <person name="Scott J.A."/>
            <person name="Spatafora J.W."/>
            <person name="Turgeon B.G."/>
            <person name="de Wit P.J.G.M."/>
            <person name="Zhong S."/>
            <person name="Goodwin S.B."/>
            <person name="Grigoriev I.V."/>
        </authorList>
    </citation>
    <scope>NUCLEOTIDE SEQUENCE [LARGE SCALE GENOMIC DNA]</scope>
    <source>
        <strain evidence="2">28A</strain>
    </source>
</reference>
<feature type="non-terminal residue" evidence="1">
    <location>
        <position position="1"/>
    </location>
</feature>
<evidence type="ECO:0000313" key="2">
    <source>
        <dbReference type="Proteomes" id="UP000016935"/>
    </source>
</evidence>
<feature type="non-terminal residue" evidence="1">
    <location>
        <position position="169"/>
    </location>
</feature>
<dbReference type="RefSeq" id="XP_008020326.1">
    <property type="nucleotide sequence ID" value="XM_008022135.1"/>
</dbReference>
<dbReference type="HOGENOM" id="CLU_1582450_0_0_1"/>
<dbReference type="EMBL" id="KB908481">
    <property type="protein sequence ID" value="EOA92056.1"/>
    <property type="molecule type" value="Genomic_DNA"/>
</dbReference>